<sequence length="87" mass="10187">MNAVVKPTKLETIFDHNITDVEFEEILGEPETLDEYLYSLSQDSAYAHLYFLYELREDMETAKLYLNKIKDDRYRKGLSIASCILSN</sequence>
<dbReference type="RefSeq" id="WP_087145046.1">
    <property type="nucleotide sequence ID" value="NZ_FUKI01000163.1"/>
</dbReference>
<evidence type="ECO:0000313" key="1">
    <source>
        <dbReference type="EMBL" id="SJM96052.1"/>
    </source>
</evidence>
<dbReference type="EMBL" id="FUKI01000163">
    <property type="protein sequence ID" value="SJM96052.1"/>
    <property type="molecule type" value="Genomic_DNA"/>
</dbReference>
<gene>
    <name evidence="1" type="ORF">CRENPOLYSF1_830030</name>
</gene>
<proteinExistence type="predicted"/>
<keyword evidence="2" id="KW-1185">Reference proteome</keyword>
<organism evidence="1 2">
    <name type="scientific">Crenothrix polyspora</name>
    <dbReference type="NCBI Taxonomy" id="360316"/>
    <lineage>
        <taxon>Bacteria</taxon>
        <taxon>Pseudomonadati</taxon>
        <taxon>Pseudomonadota</taxon>
        <taxon>Gammaproteobacteria</taxon>
        <taxon>Methylococcales</taxon>
        <taxon>Crenotrichaceae</taxon>
        <taxon>Crenothrix</taxon>
    </lineage>
</organism>
<evidence type="ECO:0000313" key="2">
    <source>
        <dbReference type="Proteomes" id="UP000195667"/>
    </source>
</evidence>
<protein>
    <submittedName>
        <fullName evidence="1">Uncharacterized protein</fullName>
    </submittedName>
</protein>
<dbReference type="OrthoDB" id="1366958at2"/>
<name>A0A1R4HII7_9GAMM</name>
<accession>A0A1R4HII7</accession>
<dbReference type="Proteomes" id="UP000195667">
    <property type="component" value="Unassembled WGS sequence"/>
</dbReference>
<reference evidence="2" key="1">
    <citation type="submission" date="2017-02" db="EMBL/GenBank/DDBJ databases">
        <authorList>
            <person name="Daims H."/>
        </authorList>
    </citation>
    <scope>NUCLEOTIDE SEQUENCE [LARGE SCALE GENOMIC DNA]</scope>
</reference>
<dbReference type="AlphaFoldDB" id="A0A1R4HII7"/>